<gene>
    <name evidence="5" type="ORF">J2Z76_000609</name>
</gene>
<dbReference type="SUPFAM" id="SSF46785">
    <property type="entry name" value="Winged helix' DNA-binding domain"/>
    <property type="match status" value="1"/>
</dbReference>
<dbReference type="InterPro" id="IPR000524">
    <property type="entry name" value="Tscrpt_reg_HTH_GntR"/>
</dbReference>
<dbReference type="SUPFAM" id="SSF48008">
    <property type="entry name" value="GntR ligand-binding domain-like"/>
    <property type="match status" value="1"/>
</dbReference>
<evidence type="ECO:0000313" key="5">
    <source>
        <dbReference type="EMBL" id="MBP1924756.1"/>
    </source>
</evidence>
<dbReference type="Pfam" id="PF07729">
    <property type="entry name" value="FCD"/>
    <property type="match status" value="1"/>
</dbReference>
<dbReference type="InterPro" id="IPR036390">
    <property type="entry name" value="WH_DNA-bd_sf"/>
</dbReference>
<keyword evidence="2 5" id="KW-0238">DNA-binding</keyword>
<keyword evidence="3" id="KW-0804">Transcription</keyword>
<comment type="caution">
    <text evidence="5">The sequence shown here is derived from an EMBL/GenBank/DDBJ whole genome shotgun (WGS) entry which is preliminary data.</text>
</comment>
<feature type="domain" description="HTH gntR-type" evidence="4">
    <location>
        <begin position="13"/>
        <end position="81"/>
    </location>
</feature>
<dbReference type="SMART" id="SM00345">
    <property type="entry name" value="HTH_GNTR"/>
    <property type="match status" value="1"/>
</dbReference>
<dbReference type="InterPro" id="IPR011711">
    <property type="entry name" value="GntR_C"/>
</dbReference>
<organism evidence="5 6">
    <name type="scientific">Sedimentibacter acidaminivorans</name>
    <dbReference type="NCBI Taxonomy" id="913099"/>
    <lineage>
        <taxon>Bacteria</taxon>
        <taxon>Bacillati</taxon>
        <taxon>Bacillota</taxon>
        <taxon>Tissierellia</taxon>
        <taxon>Sedimentibacter</taxon>
    </lineage>
</organism>
<dbReference type="CDD" id="cd07377">
    <property type="entry name" value="WHTH_GntR"/>
    <property type="match status" value="1"/>
</dbReference>
<dbReference type="Pfam" id="PF00392">
    <property type="entry name" value="GntR"/>
    <property type="match status" value="1"/>
</dbReference>
<evidence type="ECO:0000313" key="6">
    <source>
        <dbReference type="Proteomes" id="UP001519342"/>
    </source>
</evidence>
<dbReference type="Gene3D" id="1.20.120.530">
    <property type="entry name" value="GntR ligand-binding domain-like"/>
    <property type="match status" value="1"/>
</dbReference>
<reference evidence="5 6" key="1">
    <citation type="submission" date="2021-03" db="EMBL/GenBank/DDBJ databases">
        <title>Genomic Encyclopedia of Type Strains, Phase IV (KMG-IV): sequencing the most valuable type-strain genomes for metagenomic binning, comparative biology and taxonomic classification.</title>
        <authorList>
            <person name="Goeker M."/>
        </authorList>
    </citation>
    <scope>NUCLEOTIDE SEQUENCE [LARGE SCALE GENOMIC DNA]</scope>
    <source>
        <strain evidence="5 6">DSM 24004</strain>
    </source>
</reference>
<dbReference type="RefSeq" id="WP_209510495.1">
    <property type="nucleotide sequence ID" value="NZ_JAGGKS010000001.1"/>
</dbReference>
<dbReference type="PANTHER" id="PTHR43537:SF5">
    <property type="entry name" value="UXU OPERON TRANSCRIPTIONAL REGULATOR"/>
    <property type="match status" value="1"/>
</dbReference>
<dbReference type="SMART" id="SM00895">
    <property type="entry name" value="FCD"/>
    <property type="match status" value="1"/>
</dbReference>
<dbReference type="PROSITE" id="PS50949">
    <property type="entry name" value="HTH_GNTR"/>
    <property type="match status" value="1"/>
</dbReference>
<keyword evidence="1" id="KW-0805">Transcription regulation</keyword>
<evidence type="ECO:0000256" key="3">
    <source>
        <dbReference type="ARBA" id="ARBA00023163"/>
    </source>
</evidence>
<keyword evidence="6" id="KW-1185">Reference proteome</keyword>
<dbReference type="InterPro" id="IPR008920">
    <property type="entry name" value="TF_FadR/GntR_C"/>
</dbReference>
<proteinExistence type="predicted"/>
<name>A0ABS4GAQ2_9FIRM</name>
<dbReference type="InterPro" id="IPR036388">
    <property type="entry name" value="WH-like_DNA-bd_sf"/>
</dbReference>
<dbReference type="PANTHER" id="PTHR43537">
    <property type="entry name" value="TRANSCRIPTIONAL REGULATOR, GNTR FAMILY"/>
    <property type="match status" value="1"/>
</dbReference>
<evidence type="ECO:0000256" key="1">
    <source>
        <dbReference type="ARBA" id="ARBA00023015"/>
    </source>
</evidence>
<dbReference type="GO" id="GO:0003677">
    <property type="term" value="F:DNA binding"/>
    <property type="evidence" value="ECO:0007669"/>
    <property type="project" value="UniProtKB-KW"/>
</dbReference>
<dbReference type="PRINTS" id="PR00035">
    <property type="entry name" value="HTHGNTR"/>
</dbReference>
<dbReference type="Gene3D" id="1.10.10.10">
    <property type="entry name" value="Winged helix-like DNA-binding domain superfamily/Winged helix DNA-binding domain"/>
    <property type="match status" value="1"/>
</dbReference>
<evidence type="ECO:0000259" key="4">
    <source>
        <dbReference type="PROSITE" id="PS50949"/>
    </source>
</evidence>
<dbReference type="Proteomes" id="UP001519342">
    <property type="component" value="Unassembled WGS sequence"/>
</dbReference>
<protein>
    <submittedName>
        <fullName evidence="5">DNA-binding FadR family transcriptional regulator</fullName>
    </submittedName>
</protein>
<evidence type="ECO:0000256" key="2">
    <source>
        <dbReference type="ARBA" id="ARBA00023125"/>
    </source>
</evidence>
<dbReference type="EMBL" id="JAGGKS010000001">
    <property type="protein sequence ID" value="MBP1924756.1"/>
    <property type="molecule type" value="Genomic_DNA"/>
</dbReference>
<sequence length="238" mass="27064">MSMENMLVPIKKGSVSQLIIDRITDALISGELKPGSKIPTEIEFSESLGVGRNSVREATKILESFGVLEVKQSEGTFIAKEFSQKMLDPMVYGVIMQNGDMSELLEFKLSNLRAVLHMAVFKAIEKDIDDLQECYVFLCDTIKNHPDDEKAIYEANKEFHDTLAKVSDNRYMYQINTVIMKISKYSRMGGIRSAIKEGKTEEIANVCKALLDLVKTRDVENINPVLDKIYEYWKHLLL</sequence>
<accession>A0ABS4GAQ2</accession>